<accession>A0ABN2AND5</accession>
<feature type="region of interest" description="Disordered" evidence="1">
    <location>
        <begin position="1"/>
        <end position="21"/>
    </location>
</feature>
<keyword evidence="3" id="KW-1185">Reference proteome</keyword>
<dbReference type="RefSeq" id="WP_344503630.1">
    <property type="nucleotide sequence ID" value="NZ_BAAAQD010000007.1"/>
</dbReference>
<dbReference type="Proteomes" id="UP001501470">
    <property type="component" value="Unassembled WGS sequence"/>
</dbReference>
<evidence type="ECO:0008006" key="4">
    <source>
        <dbReference type="Google" id="ProtNLM"/>
    </source>
</evidence>
<protein>
    <recommendedName>
        <fullName evidence="4">Lipoprotein</fullName>
    </recommendedName>
</protein>
<dbReference type="SUPFAM" id="SSF56601">
    <property type="entry name" value="beta-lactamase/transpeptidase-like"/>
    <property type="match status" value="1"/>
</dbReference>
<evidence type="ECO:0000256" key="1">
    <source>
        <dbReference type="SAM" id="MobiDB-lite"/>
    </source>
</evidence>
<feature type="region of interest" description="Disordered" evidence="1">
    <location>
        <begin position="55"/>
        <end position="88"/>
    </location>
</feature>
<organism evidence="2 3">
    <name type="scientific">Dactylosporangium maewongense</name>
    <dbReference type="NCBI Taxonomy" id="634393"/>
    <lineage>
        <taxon>Bacteria</taxon>
        <taxon>Bacillati</taxon>
        <taxon>Actinomycetota</taxon>
        <taxon>Actinomycetes</taxon>
        <taxon>Micromonosporales</taxon>
        <taxon>Micromonosporaceae</taxon>
        <taxon>Dactylosporangium</taxon>
    </lineage>
</organism>
<comment type="caution">
    <text evidence="2">The sequence shown here is derived from an EMBL/GenBank/DDBJ whole genome shotgun (WGS) entry which is preliminary data.</text>
</comment>
<sequence>MLSTRVTQPAAPPSTASTLPPAWDVTGVRRVRVVLSAVVAGIALLVLTGCGSEDPGAAQTAQPARSGSGVGSASAGLSTPSAAASPSPSGVATVAVPAGVTAGIVIFDRQQGAFVVQQKASWRFRSASLVKLLIALDYFWDKGPSYTVPAADKPKLDVMLRSSDDSAATGLWKANGQREIVTRMVQRLGLQDTAPPPVSQPGYWGYTAVSAGDLVRVYQFILDKAPAPVRDYIMGNLHASTKCGTDKYDQSFGIPSTFSKPWSAKQGWSGFGDNPATPCAAPAAYQPSAPGQFVGVAAPPNAPDMSGEVLHTTGTVGDGDRYIVAVLSVHPNGTQFAKAATTLTKLTQSLPLPAAVKNS</sequence>
<feature type="compositionally biased region" description="Low complexity" evidence="1">
    <location>
        <begin position="71"/>
        <end position="88"/>
    </location>
</feature>
<dbReference type="Gene3D" id="3.40.710.10">
    <property type="entry name" value="DD-peptidase/beta-lactamase superfamily"/>
    <property type="match status" value="1"/>
</dbReference>
<evidence type="ECO:0000313" key="3">
    <source>
        <dbReference type="Proteomes" id="UP001501470"/>
    </source>
</evidence>
<proteinExistence type="predicted"/>
<dbReference type="InterPro" id="IPR012338">
    <property type="entry name" value="Beta-lactam/transpept-like"/>
</dbReference>
<dbReference type="EMBL" id="BAAAQD010000007">
    <property type="protein sequence ID" value="GAA1521398.1"/>
    <property type="molecule type" value="Genomic_DNA"/>
</dbReference>
<gene>
    <name evidence="2" type="ORF">GCM10009827_041600</name>
</gene>
<evidence type="ECO:0000313" key="2">
    <source>
        <dbReference type="EMBL" id="GAA1521398.1"/>
    </source>
</evidence>
<reference evidence="2 3" key="1">
    <citation type="journal article" date="2019" name="Int. J. Syst. Evol. Microbiol.">
        <title>The Global Catalogue of Microorganisms (GCM) 10K type strain sequencing project: providing services to taxonomists for standard genome sequencing and annotation.</title>
        <authorList>
            <consortium name="The Broad Institute Genomics Platform"/>
            <consortium name="The Broad Institute Genome Sequencing Center for Infectious Disease"/>
            <person name="Wu L."/>
            <person name="Ma J."/>
        </authorList>
    </citation>
    <scope>NUCLEOTIDE SEQUENCE [LARGE SCALE GENOMIC DNA]</scope>
    <source>
        <strain evidence="2 3">JCM 15933</strain>
    </source>
</reference>
<name>A0ABN2AND5_9ACTN</name>